<dbReference type="Proteomes" id="UP001649230">
    <property type="component" value="Chromosome"/>
</dbReference>
<keyword evidence="3" id="KW-1185">Reference proteome</keyword>
<evidence type="ECO:0000313" key="3">
    <source>
        <dbReference type="Proteomes" id="UP001649230"/>
    </source>
</evidence>
<feature type="chain" id="PRO_5045149599" evidence="1">
    <location>
        <begin position="23"/>
        <end position="201"/>
    </location>
</feature>
<evidence type="ECO:0000313" key="2">
    <source>
        <dbReference type="EMBL" id="UJF36033.1"/>
    </source>
</evidence>
<evidence type="ECO:0000256" key="1">
    <source>
        <dbReference type="SAM" id="SignalP"/>
    </source>
</evidence>
<name>A0ABY3SPV9_9BACL</name>
<protein>
    <submittedName>
        <fullName evidence="2">Copper amine oxidase N-terminal domain-containing protein</fullName>
    </submittedName>
</protein>
<feature type="signal peptide" evidence="1">
    <location>
        <begin position="1"/>
        <end position="22"/>
    </location>
</feature>
<dbReference type="EMBL" id="CP090978">
    <property type="protein sequence ID" value="UJF36033.1"/>
    <property type="molecule type" value="Genomic_DNA"/>
</dbReference>
<sequence length="201" mass="23181">MKKFVLGFVCGAVLTSTTAVYASSTIQAYLFPVTYQINHQSKDTPSGYTTINYEGHAYVPIRFVAESLGLGIRYADRNNIIEIMKEPSSLDENAKKVWSVQYRLTNSQDQSYVKELLGMPSIEQEEVWRYDLSPVDKYTWREIDHIDVHGLENGDLQAQIIIHWTPQQLIQDVEMWYTDQEGHLMTYYLYQDGSTASALYE</sequence>
<dbReference type="RefSeq" id="WP_235122588.1">
    <property type="nucleotide sequence ID" value="NZ_CP090978.1"/>
</dbReference>
<accession>A0ABY3SPV9</accession>
<keyword evidence="1" id="KW-0732">Signal</keyword>
<gene>
    <name evidence="2" type="ORF">L0M14_13720</name>
</gene>
<organism evidence="2 3">
    <name type="scientific">Paenibacillus hexagrammi</name>
    <dbReference type="NCBI Taxonomy" id="2908839"/>
    <lineage>
        <taxon>Bacteria</taxon>
        <taxon>Bacillati</taxon>
        <taxon>Bacillota</taxon>
        <taxon>Bacilli</taxon>
        <taxon>Bacillales</taxon>
        <taxon>Paenibacillaceae</taxon>
        <taxon>Paenibacillus</taxon>
    </lineage>
</organism>
<reference evidence="2 3" key="1">
    <citation type="journal article" date="2024" name="Int. J. Syst. Evol. Microbiol.">
        <title>Paenibacillus hexagrammi sp. nov., a novel bacterium isolated from the gut content of Hexagrammos agrammus.</title>
        <authorList>
            <person name="Jung H.K."/>
            <person name="Kim D.G."/>
            <person name="Zin H."/>
            <person name="Park J."/>
            <person name="Jung H."/>
            <person name="Kim Y.O."/>
            <person name="Kong H.J."/>
            <person name="Kim J.W."/>
            <person name="Kim Y.S."/>
        </authorList>
    </citation>
    <scope>NUCLEOTIDE SEQUENCE [LARGE SCALE GENOMIC DNA]</scope>
    <source>
        <strain evidence="2 3">YPD9-1</strain>
    </source>
</reference>
<proteinExistence type="predicted"/>